<organism evidence="2 3">
    <name type="scientific">Chlorobium phaeobacteroides (strain DSM 266 / SMG 266 / 2430)</name>
    <dbReference type="NCBI Taxonomy" id="290317"/>
    <lineage>
        <taxon>Bacteria</taxon>
        <taxon>Pseudomonadati</taxon>
        <taxon>Chlorobiota</taxon>
        <taxon>Chlorobiia</taxon>
        <taxon>Chlorobiales</taxon>
        <taxon>Chlorobiaceae</taxon>
        <taxon>Chlorobium/Pelodictyon group</taxon>
        <taxon>Chlorobium</taxon>
    </lineage>
</organism>
<dbReference type="PANTHER" id="PTHR47561:SF1">
    <property type="entry name" value="POLYSACCHARIDE DEACETYLASE FAMILY PROTEIN (AFU_ORTHOLOGUE AFUA_6G05030)"/>
    <property type="match status" value="1"/>
</dbReference>
<dbReference type="PROSITE" id="PS51677">
    <property type="entry name" value="NODB"/>
    <property type="match status" value="1"/>
</dbReference>
<evidence type="ECO:0000313" key="2">
    <source>
        <dbReference type="EMBL" id="ABL66604.1"/>
    </source>
</evidence>
<dbReference type="InterPro" id="IPR022560">
    <property type="entry name" value="DUF3473"/>
</dbReference>
<dbReference type="OrthoDB" id="9806342at2"/>
<dbReference type="GO" id="GO:0016810">
    <property type="term" value="F:hydrolase activity, acting on carbon-nitrogen (but not peptide) bonds"/>
    <property type="evidence" value="ECO:0007669"/>
    <property type="project" value="InterPro"/>
</dbReference>
<dbReference type="EMBL" id="CP000492">
    <property type="protein sequence ID" value="ABL66604.1"/>
    <property type="molecule type" value="Genomic_DNA"/>
</dbReference>
<dbReference type="STRING" id="290317.Cpha266_2617"/>
<dbReference type="SUPFAM" id="SSF88713">
    <property type="entry name" value="Glycoside hydrolase/deacetylase"/>
    <property type="match status" value="1"/>
</dbReference>
<dbReference type="Proteomes" id="UP000008701">
    <property type="component" value="Chromosome"/>
</dbReference>
<dbReference type="GO" id="GO:0005975">
    <property type="term" value="P:carbohydrate metabolic process"/>
    <property type="evidence" value="ECO:0007669"/>
    <property type="project" value="InterPro"/>
</dbReference>
<dbReference type="Pfam" id="PF01522">
    <property type="entry name" value="Polysacc_deac_1"/>
    <property type="match status" value="1"/>
</dbReference>
<dbReference type="RefSeq" id="WP_015961135.1">
    <property type="nucleotide sequence ID" value="NC_008639.1"/>
</dbReference>
<gene>
    <name evidence="2" type="ordered locus">Cpha266_2617</name>
</gene>
<dbReference type="PANTHER" id="PTHR47561">
    <property type="entry name" value="POLYSACCHARIDE DEACETYLASE FAMILY PROTEIN (AFU_ORTHOLOGUE AFUA_6G05030)"/>
    <property type="match status" value="1"/>
</dbReference>
<accession>A1BJM7</accession>
<dbReference type="Pfam" id="PF11959">
    <property type="entry name" value="DUF3473"/>
    <property type="match status" value="1"/>
</dbReference>
<dbReference type="HOGENOM" id="CLU_066872_0_0_10"/>
<proteinExistence type="predicted"/>
<reference evidence="2 3" key="1">
    <citation type="submission" date="2006-12" db="EMBL/GenBank/DDBJ databases">
        <title>Complete sequence of Chlorobium phaeobacteroides DSM 266.</title>
        <authorList>
            <consortium name="US DOE Joint Genome Institute"/>
            <person name="Copeland A."/>
            <person name="Lucas S."/>
            <person name="Lapidus A."/>
            <person name="Barry K."/>
            <person name="Detter J.C."/>
            <person name="Glavina del Rio T."/>
            <person name="Hammon N."/>
            <person name="Israni S."/>
            <person name="Pitluck S."/>
            <person name="Goltsman E."/>
            <person name="Schmutz J."/>
            <person name="Larimer F."/>
            <person name="Land M."/>
            <person name="Hauser L."/>
            <person name="Mikhailova N."/>
            <person name="Li T."/>
            <person name="Overmann J."/>
            <person name="Bryant D.A."/>
            <person name="Richardson P."/>
        </authorList>
    </citation>
    <scope>NUCLEOTIDE SEQUENCE [LARGE SCALE GENOMIC DNA]</scope>
    <source>
        <strain evidence="2 3">DSM 266</strain>
    </source>
</reference>
<protein>
    <submittedName>
        <fullName evidence="2">Polysaccharide deacetylase</fullName>
    </submittedName>
</protein>
<dbReference type="InterPro" id="IPR045235">
    <property type="entry name" value="PuuE_HpPgdA-like"/>
</dbReference>
<dbReference type="CDD" id="cd10941">
    <property type="entry name" value="CE4_PuuE_HpPgdA_like_2"/>
    <property type="match status" value="1"/>
</dbReference>
<evidence type="ECO:0000259" key="1">
    <source>
        <dbReference type="PROSITE" id="PS51677"/>
    </source>
</evidence>
<feature type="domain" description="NodB homology" evidence="1">
    <location>
        <begin position="23"/>
        <end position="282"/>
    </location>
</feature>
<dbReference type="KEGG" id="cph:Cpha266_2617"/>
<dbReference type="eggNOG" id="COG0726">
    <property type="taxonomic scope" value="Bacteria"/>
</dbReference>
<keyword evidence="3" id="KW-1185">Reference proteome</keyword>
<dbReference type="InterPro" id="IPR002509">
    <property type="entry name" value="NODB_dom"/>
</dbReference>
<dbReference type="InterPro" id="IPR011330">
    <property type="entry name" value="Glyco_hydro/deAcase_b/a-brl"/>
</dbReference>
<sequence length="282" mass="33023">MNILTFDIEEWFHLFDNVFTDDLNQWSNYESRIQSNMDRLFFMLEKKNQRATFFCLGWIAEKYPNIIREITIRGYEIGSHTSLHQLVYKQTNHQFREDLKSSLGTLEAITGIKVKYFRAPGFSITENNKWAFEILSEQGIEIDCSVFPAAHSYGGFPSYKTPLPSIISYNGITIKELPINFQTMFGKPVIFSGGGYFRLFPYQLIKYWGNQSDYLMTYFHPRDFDPDQPLIKELSFSRRFKSYVGLKGAEKKLGRLLHDFDFIDIATADTLIDWKKAPRVQL</sequence>
<dbReference type="AlphaFoldDB" id="A1BJM7"/>
<evidence type="ECO:0000313" key="3">
    <source>
        <dbReference type="Proteomes" id="UP000008701"/>
    </source>
</evidence>
<dbReference type="Gene3D" id="3.20.20.370">
    <property type="entry name" value="Glycoside hydrolase/deacetylase"/>
    <property type="match status" value="1"/>
</dbReference>
<name>A1BJM7_CHLPD</name>